<dbReference type="InterPro" id="IPR009537">
    <property type="entry name" value="DUF1156"/>
</dbReference>
<dbReference type="InterPro" id="IPR029063">
    <property type="entry name" value="SAM-dependent_MTases_sf"/>
</dbReference>
<feature type="domain" description="DUF1156" evidence="1">
    <location>
        <begin position="11"/>
        <end position="87"/>
    </location>
</feature>
<name>A0A975GIF4_9BACT</name>
<evidence type="ECO:0000259" key="1">
    <source>
        <dbReference type="Pfam" id="PF06634"/>
    </source>
</evidence>
<protein>
    <submittedName>
        <fullName evidence="2">DUF1156</fullName>
    </submittedName>
</protein>
<dbReference type="AlphaFoldDB" id="A0A975GIF4"/>
<accession>A0A975GIF4</accession>
<dbReference type="Pfam" id="PF06634">
    <property type="entry name" value="DUF1156"/>
    <property type="match status" value="1"/>
</dbReference>
<evidence type="ECO:0000313" key="3">
    <source>
        <dbReference type="Proteomes" id="UP000663720"/>
    </source>
</evidence>
<dbReference type="Proteomes" id="UP000663720">
    <property type="component" value="Chromosome"/>
</dbReference>
<sequence length="171" mass="19651">MEYPKKLIEVALPLDDINFHSVKEKNPFLKNHPRALHLWWARRPLAAARAILFAQLVNDPGGQRGWGHKKGQTKSEAQQKRNKLFQIIRELVKWENINNEEVIELARKEISKSWIETCNLTNDHTEEFPFIWDPFSGGGSIPLEAKRFGLPVLASDLNPVSVLIPKQARLD</sequence>
<dbReference type="EMBL" id="CP061799">
    <property type="protein sequence ID" value="QTA82376.1"/>
    <property type="molecule type" value="Genomic_DNA"/>
</dbReference>
<keyword evidence="3" id="KW-1185">Reference proteome</keyword>
<dbReference type="RefSeq" id="WP_207688317.1">
    <property type="nucleotide sequence ID" value="NZ_CP061799.1"/>
</dbReference>
<proteinExistence type="predicted"/>
<dbReference type="KEGG" id="dli:dnl_47520"/>
<gene>
    <name evidence="2" type="ORF">dnl_47520</name>
</gene>
<dbReference type="SUPFAM" id="SSF53335">
    <property type="entry name" value="S-adenosyl-L-methionine-dependent methyltransferases"/>
    <property type="match status" value="1"/>
</dbReference>
<organism evidence="2 3">
    <name type="scientific">Desulfonema limicola</name>
    <dbReference type="NCBI Taxonomy" id="45656"/>
    <lineage>
        <taxon>Bacteria</taxon>
        <taxon>Pseudomonadati</taxon>
        <taxon>Thermodesulfobacteriota</taxon>
        <taxon>Desulfobacteria</taxon>
        <taxon>Desulfobacterales</taxon>
        <taxon>Desulfococcaceae</taxon>
        <taxon>Desulfonema</taxon>
    </lineage>
</organism>
<reference evidence="2" key="1">
    <citation type="journal article" date="2021" name="Microb. Physiol.">
        <title>Proteogenomic Insights into the Physiology of Marine, Sulfate-Reducing, Filamentous Desulfonema limicola and Desulfonema magnum.</title>
        <authorList>
            <person name="Schnaars V."/>
            <person name="Wohlbrand L."/>
            <person name="Scheve S."/>
            <person name="Hinrichs C."/>
            <person name="Reinhardt R."/>
            <person name="Rabus R."/>
        </authorList>
    </citation>
    <scope>NUCLEOTIDE SEQUENCE</scope>
    <source>
        <strain evidence="2">5ac10</strain>
    </source>
</reference>
<evidence type="ECO:0000313" key="2">
    <source>
        <dbReference type="EMBL" id="QTA82376.1"/>
    </source>
</evidence>